<dbReference type="InterPro" id="IPR029058">
    <property type="entry name" value="AB_hydrolase_fold"/>
</dbReference>
<protein>
    <submittedName>
        <fullName evidence="1">Esterase</fullName>
    </submittedName>
</protein>
<name>A0A9K3GHA0_9EUKA</name>
<dbReference type="Pfam" id="PF00756">
    <property type="entry name" value="Esterase"/>
    <property type="match status" value="1"/>
</dbReference>
<evidence type="ECO:0000313" key="1">
    <source>
        <dbReference type="EMBL" id="GIQ82335.1"/>
    </source>
</evidence>
<evidence type="ECO:0000313" key="2">
    <source>
        <dbReference type="Proteomes" id="UP000265618"/>
    </source>
</evidence>
<sequence length="367" mass="40315">MPLPPWHTPTLLLGGVSPLGWKTPMPMTKTDKDTWTVTVSGTTPTPKGLEVKITTRATEGHSTRTEACTGHNMLVEEGVDTATVTPYWRQDGIEGEWFYSSTPIHSPELGNDRHYNVYLPPLLLANPYAVARHLIVMHDGQDLFTPDNTAAHTCPTDTCVLNGSWDMSSLLDELISEAAVVQDLVLVGLFATDDRTNEYTYSKDVVTGEGGMGDRYLSFIADTVLTSLDTMVGEGLVDVKPEDIMLIGSDLGGLISCYAGVAKGPWNQDGDTWGGVGAMSSIFTWNNEDMYNVVIPSSTLDTDMKIYLSAGTIDDEAYETYKVMSGLRGIGYEERDEDLAFVIGEEEGHDVEDWASRVEDPIYFMFH</sequence>
<dbReference type="EMBL" id="BDIP01000662">
    <property type="protein sequence ID" value="GIQ82335.1"/>
    <property type="molecule type" value="Genomic_DNA"/>
</dbReference>
<dbReference type="Proteomes" id="UP000265618">
    <property type="component" value="Unassembled WGS sequence"/>
</dbReference>
<gene>
    <name evidence="1" type="ORF">KIPB_003452</name>
</gene>
<dbReference type="InterPro" id="IPR000801">
    <property type="entry name" value="Esterase-like"/>
</dbReference>
<organism evidence="1 2">
    <name type="scientific">Kipferlia bialata</name>
    <dbReference type="NCBI Taxonomy" id="797122"/>
    <lineage>
        <taxon>Eukaryota</taxon>
        <taxon>Metamonada</taxon>
        <taxon>Carpediemonas-like organisms</taxon>
        <taxon>Kipferlia</taxon>
    </lineage>
</organism>
<keyword evidence="2" id="KW-1185">Reference proteome</keyword>
<dbReference type="InterPro" id="IPR050583">
    <property type="entry name" value="Mycobacterial_A85_antigen"/>
</dbReference>
<accession>A0A9K3GHA0</accession>
<dbReference type="PANTHER" id="PTHR48098:SF6">
    <property type="entry name" value="FERRI-BACILLIBACTIN ESTERASE BESA"/>
    <property type="match status" value="1"/>
</dbReference>
<dbReference type="AlphaFoldDB" id="A0A9K3GHA0"/>
<dbReference type="PANTHER" id="PTHR48098">
    <property type="entry name" value="ENTEROCHELIN ESTERASE-RELATED"/>
    <property type="match status" value="1"/>
</dbReference>
<comment type="caution">
    <text evidence="1">The sequence shown here is derived from an EMBL/GenBank/DDBJ whole genome shotgun (WGS) entry which is preliminary data.</text>
</comment>
<dbReference type="Gene3D" id="3.40.50.1820">
    <property type="entry name" value="alpha/beta hydrolase"/>
    <property type="match status" value="1"/>
</dbReference>
<dbReference type="SUPFAM" id="SSF53474">
    <property type="entry name" value="alpha/beta-Hydrolases"/>
    <property type="match status" value="1"/>
</dbReference>
<reference evidence="1 2" key="1">
    <citation type="journal article" date="2018" name="PLoS ONE">
        <title>The draft genome of Kipferlia bialata reveals reductive genome evolution in fornicate parasites.</title>
        <authorList>
            <person name="Tanifuji G."/>
            <person name="Takabayashi S."/>
            <person name="Kume K."/>
            <person name="Takagi M."/>
            <person name="Nakayama T."/>
            <person name="Kamikawa R."/>
            <person name="Inagaki Y."/>
            <person name="Hashimoto T."/>
        </authorList>
    </citation>
    <scope>NUCLEOTIDE SEQUENCE [LARGE SCALE GENOMIC DNA]</scope>
    <source>
        <strain evidence="1">NY0173</strain>
    </source>
</reference>
<proteinExistence type="predicted"/>